<comment type="caution">
    <text evidence="2">The sequence shown here is derived from an EMBL/GenBank/DDBJ whole genome shotgun (WGS) entry which is preliminary data.</text>
</comment>
<accession>A0A8H7NYM4</accession>
<dbReference type="Pfam" id="PF00005">
    <property type="entry name" value="ABC_tran"/>
    <property type="match status" value="1"/>
</dbReference>
<gene>
    <name evidence="2" type="ORF">IEO21_07181</name>
</gene>
<dbReference type="EMBL" id="JADOXO010000191">
    <property type="protein sequence ID" value="KAF9809989.1"/>
    <property type="molecule type" value="Genomic_DNA"/>
</dbReference>
<dbReference type="GO" id="GO:0005524">
    <property type="term" value="F:ATP binding"/>
    <property type="evidence" value="ECO:0007669"/>
    <property type="project" value="InterPro"/>
</dbReference>
<dbReference type="SUPFAM" id="SSF52540">
    <property type="entry name" value="P-loop containing nucleoside triphosphate hydrolases"/>
    <property type="match status" value="1"/>
</dbReference>
<evidence type="ECO:0000313" key="3">
    <source>
        <dbReference type="Proteomes" id="UP000639403"/>
    </source>
</evidence>
<name>A0A8H7NYM4_9APHY</name>
<dbReference type="Gene3D" id="3.40.50.300">
    <property type="entry name" value="P-loop containing nucleotide triphosphate hydrolases"/>
    <property type="match status" value="1"/>
</dbReference>
<evidence type="ECO:0000259" key="1">
    <source>
        <dbReference type="Pfam" id="PF00005"/>
    </source>
</evidence>
<sequence>MTEGQITLDSPIASEGGNLSVGQKQILALARAILRQSKLLILDEGSMLSDYETDAVIQASLRTELDKSVTILTVAHRLQSIMDSDKIMVLDAGRIAEFGKPSDLLSIEGGLLRALVDESGDKDKLYAMAVGDDSR</sequence>
<organism evidence="2 3">
    <name type="scientific">Rhodonia placenta</name>
    <dbReference type="NCBI Taxonomy" id="104341"/>
    <lineage>
        <taxon>Eukaryota</taxon>
        <taxon>Fungi</taxon>
        <taxon>Dikarya</taxon>
        <taxon>Basidiomycota</taxon>
        <taxon>Agaricomycotina</taxon>
        <taxon>Agaricomycetes</taxon>
        <taxon>Polyporales</taxon>
        <taxon>Adustoporiaceae</taxon>
        <taxon>Rhodonia</taxon>
    </lineage>
</organism>
<reference evidence="2" key="2">
    <citation type="journal article" name="Front. Microbiol.">
        <title>Degradative Capacity of Two Strains of Rhodonia placenta: From Phenotype to Genotype.</title>
        <authorList>
            <person name="Kolle M."/>
            <person name="Horta M.A.C."/>
            <person name="Nowrousian M."/>
            <person name="Ohm R.A."/>
            <person name="Benz J.P."/>
            <person name="Pilgard A."/>
        </authorList>
    </citation>
    <scope>NUCLEOTIDE SEQUENCE</scope>
    <source>
        <strain evidence="2">FPRL280</strain>
    </source>
</reference>
<protein>
    <recommendedName>
        <fullName evidence="1">ABC transporter domain-containing protein</fullName>
    </recommendedName>
</protein>
<dbReference type="Proteomes" id="UP000639403">
    <property type="component" value="Unassembled WGS sequence"/>
</dbReference>
<proteinExistence type="predicted"/>
<dbReference type="InterPro" id="IPR039421">
    <property type="entry name" value="Type_1_exporter"/>
</dbReference>
<dbReference type="PANTHER" id="PTHR43394">
    <property type="entry name" value="ATP-DEPENDENT PERMEASE MDL1, MITOCHONDRIAL"/>
    <property type="match status" value="1"/>
</dbReference>
<dbReference type="GO" id="GO:0016887">
    <property type="term" value="F:ATP hydrolysis activity"/>
    <property type="evidence" value="ECO:0007669"/>
    <property type="project" value="InterPro"/>
</dbReference>
<dbReference type="InterPro" id="IPR027417">
    <property type="entry name" value="P-loop_NTPase"/>
</dbReference>
<evidence type="ECO:0000313" key="2">
    <source>
        <dbReference type="EMBL" id="KAF9809989.1"/>
    </source>
</evidence>
<dbReference type="GO" id="GO:0015421">
    <property type="term" value="F:ABC-type oligopeptide transporter activity"/>
    <property type="evidence" value="ECO:0007669"/>
    <property type="project" value="TreeGrafter"/>
</dbReference>
<dbReference type="InterPro" id="IPR003439">
    <property type="entry name" value="ABC_transporter-like_ATP-bd"/>
</dbReference>
<dbReference type="PANTHER" id="PTHR43394:SF1">
    <property type="entry name" value="ATP-BINDING CASSETTE SUB-FAMILY B MEMBER 10, MITOCHONDRIAL"/>
    <property type="match status" value="1"/>
</dbReference>
<dbReference type="AlphaFoldDB" id="A0A8H7NYM4"/>
<reference evidence="2" key="1">
    <citation type="submission" date="2020-11" db="EMBL/GenBank/DDBJ databases">
        <authorList>
            <person name="Koelle M."/>
            <person name="Horta M.A.C."/>
            <person name="Nowrousian M."/>
            <person name="Ohm R.A."/>
            <person name="Benz P."/>
            <person name="Pilgard A."/>
        </authorList>
    </citation>
    <scope>NUCLEOTIDE SEQUENCE</scope>
    <source>
        <strain evidence="2">FPRL280</strain>
    </source>
</reference>
<feature type="domain" description="ABC transporter" evidence="1">
    <location>
        <begin position="8"/>
        <end position="44"/>
    </location>
</feature>